<evidence type="ECO:0000256" key="1">
    <source>
        <dbReference type="ARBA" id="ARBA00022723"/>
    </source>
</evidence>
<reference evidence="3" key="1">
    <citation type="submission" date="2021-08" db="EMBL/GenBank/DDBJ databases">
        <title>WGS assembly of Ceratopteris richardii.</title>
        <authorList>
            <person name="Marchant D.B."/>
            <person name="Chen G."/>
            <person name="Jenkins J."/>
            <person name="Shu S."/>
            <person name="Leebens-Mack J."/>
            <person name="Grimwood J."/>
            <person name="Schmutz J."/>
            <person name="Soltis P."/>
            <person name="Soltis D."/>
            <person name="Chen Z.-H."/>
        </authorList>
    </citation>
    <scope>NUCLEOTIDE SEQUENCE</scope>
    <source>
        <strain evidence="3">Whitten #5841</strain>
        <tissue evidence="3">Leaf</tissue>
    </source>
</reference>
<keyword evidence="1" id="KW-0479">Metal-binding</keyword>
<dbReference type="AlphaFoldDB" id="A0A8T2UH49"/>
<dbReference type="PANTHER" id="PTHR43880">
    <property type="entry name" value="ALCOHOL DEHYDROGENASE"/>
    <property type="match status" value="1"/>
</dbReference>
<evidence type="ECO:0008006" key="5">
    <source>
        <dbReference type="Google" id="ProtNLM"/>
    </source>
</evidence>
<dbReference type="Proteomes" id="UP000825935">
    <property type="component" value="Chromosome 7"/>
</dbReference>
<gene>
    <name evidence="3" type="ORF">KP509_07G087400</name>
</gene>
<proteinExistence type="predicted"/>
<dbReference type="GO" id="GO:0005829">
    <property type="term" value="C:cytosol"/>
    <property type="evidence" value="ECO:0007669"/>
    <property type="project" value="TreeGrafter"/>
</dbReference>
<evidence type="ECO:0000313" key="3">
    <source>
        <dbReference type="EMBL" id="KAH7433810.1"/>
    </source>
</evidence>
<dbReference type="OMA" id="EFKQKSA"/>
<dbReference type="GO" id="GO:0051903">
    <property type="term" value="F:S-(hydroxymethyl)glutathione dehydrogenase [NAD(P)+] activity"/>
    <property type="evidence" value="ECO:0007669"/>
    <property type="project" value="TreeGrafter"/>
</dbReference>
<evidence type="ECO:0000256" key="2">
    <source>
        <dbReference type="ARBA" id="ARBA00022833"/>
    </source>
</evidence>
<keyword evidence="2" id="KW-0862">Zinc</keyword>
<sequence>MSSVCGGYKGRSHVPGLVDKLVKKELFVDNYITHTLPFKEINKAIALLNSGTCLRCVMTMG</sequence>
<organism evidence="3 4">
    <name type="scientific">Ceratopteris richardii</name>
    <name type="common">Triangle waterfern</name>
    <dbReference type="NCBI Taxonomy" id="49495"/>
    <lineage>
        <taxon>Eukaryota</taxon>
        <taxon>Viridiplantae</taxon>
        <taxon>Streptophyta</taxon>
        <taxon>Embryophyta</taxon>
        <taxon>Tracheophyta</taxon>
        <taxon>Polypodiopsida</taxon>
        <taxon>Polypodiidae</taxon>
        <taxon>Polypodiales</taxon>
        <taxon>Pteridineae</taxon>
        <taxon>Pteridaceae</taxon>
        <taxon>Parkerioideae</taxon>
        <taxon>Ceratopteris</taxon>
    </lineage>
</organism>
<dbReference type="SUPFAM" id="SSF50129">
    <property type="entry name" value="GroES-like"/>
    <property type="match status" value="1"/>
</dbReference>
<dbReference type="EMBL" id="CM035412">
    <property type="protein sequence ID" value="KAH7433810.1"/>
    <property type="molecule type" value="Genomic_DNA"/>
</dbReference>
<dbReference type="Gene3D" id="3.90.180.10">
    <property type="entry name" value="Medium-chain alcohol dehydrogenases, catalytic domain"/>
    <property type="match status" value="1"/>
</dbReference>
<dbReference type="GO" id="GO:0046294">
    <property type="term" value="P:formaldehyde catabolic process"/>
    <property type="evidence" value="ECO:0007669"/>
    <property type="project" value="TreeGrafter"/>
</dbReference>
<keyword evidence="4" id="KW-1185">Reference proteome</keyword>
<comment type="caution">
    <text evidence="3">The sequence shown here is derived from an EMBL/GenBank/DDBJ whole genome shotgun (WGS) entry which is preliminary data.</text>
</comment>
<dbReference type="OrthoDB" id="417550at2759"/>
<dbReference type="PANTHER" id="PTHR43880:SF56">
    <property type="entry name" value="ALCOHOL DEHYDROGENASE-LIKE 4"/>
    <property type="match status" value="1"/>
</dbReference>
<name>A0A8T2UH49_CERRI</name>
<evidence type="ECO:0000313" key="4">
    <source>
        <dbReference type="Proteomes" id="UP000825935"/>
    </source>
</evidence>
<dbReference type="InterPro" id="IPR011032">
    <property type="entry name" value="GroES-like_sf"/>
</dbReference>
<accession>A0A8T2UH49</accession>
<protein>
    <recommendedName>
        <fullName evidence="5">Alcohol dehydrogenase</fullName>
    </recommendedName>
</protein>
<dbReference type="GO" id="GO:0008270">
    <property type="term" value="F:zinc ion binding"/>
    <property type="evidence" value="ECO:0007669"/>
    <property type="project" value="TreeGrafter"/>
</dbReference>